<proteinExistence type="predicted"/>
<dbReference type="Pfam" id="PF07591">
    <property type="entry name" value="PT-HINT"/>
    <property type="match status" value="1"/>
</dbReference>
<evidence type="ECO:0000313" key="2">
    <source>
        <dbReference type="Proteomes" id="UP000255102"/>
    </source>
</evidence>
<dbReference type="SUPFAM" id="SSF51294">
    <property type="entry name" value="Hedgehog/intein (Hint) domain"/>
    <property type="match status" value="1"/>
</dbReference>
<dbReference type="Gene3D" id="2.170.16.10">
    <property type="entry name" value="Hedgehog/Intein (Hint) domain"/>
    <property type="match status" value="1"/>
</dbReference>
<accession>A0A378PN89</accession>
<name>A0A378PN89_9GAMM</name>
<dbReference type="Proteomes" id="UP000255102">
    <property type="component" value="Unassembled WGS sequence"/>
</dbReference>
<evidence type="ECO:0000313" key="1">
    <source>
        <dbReference type="EMBL" id="STY87917.1"/>
    </source>
</evidence>
<dbReference type="EMBL" id="UGPW01000001">
    <property type="protein sequence ID" value="STY87917.1"/>
    <property type="molecule type" value="Genomic_DNA"/>
</dbReference>
<organism evidence="1 2">
    <name type="scientific">Moraxella ovis</name>
    <dbReference type="NCBI Taxonomy" id="29433"/>
    <lineage>
        <taxon>Bacteria</taxon>
        <taxon>Pseudomonadati</taxon>
        <taxon>Pseudomonadota</taxon>
        <taxon>Gammaproteobacteria</taxon>
        <taxon>Moraxellales</taxon>
        <taxon>Moraxellaceae</taxon>
        <taxon>Moraxella</taxon>
    </lineage>
</organism>
<reference evidence="1 2" key="1">
    <citation type="submission" date="2018-06" db="EMBL/GenBank/DDBJ databases">
        <authorList>
            <consortium name="Pathogen Informatics"/>
            <person name="Doyle S."/>
        </authorList>
    </citation>
    <scope>NUCLEOTIDE SEQUENCE [LARGE SCALE GENOMIC DNA]</scope>
    <source>
        <strain evidence="1 2">NCTC11227</strain>
    </source>
</reference>
<protein>
    <submittedName>
        <fullName evidence="1">Protein of uncharacterized function (DUF1557)</fullName>
    </submittedName>
</protein>
<dbReference type="InterPro" id="IPR036844">
    <property type="entry name" value="Hint_dom_sf"/>
</dbReference>
<gene>
    <name evidence="1" type="ORF">NCTC11227_01944</name>
</gene>
<sequence length="143" mass="16405">MLSSFWIKDTGWLKASLLEQGMILLDRNNQEVEVISQYLLPNHTDTVYNIEVNDFHTYHVGRLGVWVHNDGCCGVQQKPIENLSKPLSKSTTDHISNRHDYNLVKKQIEAIVNKTGKTKEEAIKMLNIGDRTFLIRIGVMKLL</sequence>
<dbReference type="AlphaFoldDB" id="A0A378PN89"/>